<evidence type="ECO:0000313" key="8">
    <source>
        <dbReference type="EMBL" id="EMQ96695.1"/>
    </source>
</evidence>
<dbReference type="GO" id="GO:0016772">
    <property type="term" value="F:transferase activity, transferring phosphorus-containing groups"/>
    <property type="evidence" value="ECO:0007669"/>
    <property type="project" value="InterPro"/>
</dbReference>
<dbReference type="EC" id="2.7.-.-" evidence="8"/>
<dbReference type="eggNOG" id="COG0438">
    <property type="taxonomic scope" value="Bacteria"/>
</dbReference>
<evidence type="ECO:0000313" key="9">
    <source>
        <dbReference type="Proteomes" id="UP000012015"/>
    </source>
</evidence>
<proteinExistence type="inferred from homology"/>
<feature type="domain" description="Stealth protein CR4 conserved region 4" evidence="7">
    <location>
        <begin position="442"/>
        <end position="482"/>
    </location>
</feature>
<keyword evidence="3" id="KW-0270">Exopolysaccharide synthesis</keyword>
<evidence type="ECO:0000256" key="1">
    <source>
        <dbReference type="ARBA" id="ARBA00007583"/>
    </source>
</evidence>
<dbReference type="Proteomes" id="UP000012015">
    <property type="component" value="Unassembled WGS sequence"/>
</dbReference>
<gene>
    <name evidence="8" type="primary">sacB_2</name>
    <name evidence="8" type="ORF">ADIAG_04021</name>
</gene>
<evidence type="ECO:0000259" key="7">
    <source>
        <dbReference type="Pfam" id="PF17103"/>
    </source>
</evidence>
<name>M7MP27_9MICC</name>
<dbReference type="STRING" id="1276920.ADIAG_04021"/>
<dbReference type="GO" id="GO:0000271">
    <property type="term" value="P:polysaccharide biosynthetic process"/>
    <property type="evidence" value="ECO:0007669"/>
    <property type="project" value="UniProtKB-KW"/>
</dbReference>
<evidence type="ECO:0000259" key="4">
    <source>
        <dbReference type="Pfam" id="PF11380"/>
    </source>
</evidence>
<evidence type="ECO:0000259" key="6">
    <source>
        <dbReference type="Pfam" id="PF17102"/>
    </source>
</evidence>
<feature type="domain" description="Stealth protein CR2 conserved region 2" evidence="4">
    <location>
        <begin position="213"/>
        <end position="318"/>
    </location>
</feature>
<dbReference type="Pfam" id="PF17102">
    <property type="entry name" value="Stealth_CR3"/>
    <property type="match status" value="1"/>
</dbReference>
<dbReference type="InterPro" id="IPR031357">
    <property type="entry name" value="Stealth_CR3"/>
</dbReference>
<dbReference type="EMBL" id="AOCK01000015">
    <property type="protein sequence ID" value="EMQ96695.1"/>
    <property type="molecule type" value="Genomic_DNA"/>
</dbReference>
<feature type="domain" description="Stealth protein CR3 conserved region 3" evidence="6">
    <location>
        <begin position="363"/>
        <end position="409"/>
    </location>
</feature>
<dbReference type="PANTHER" id="PTHR24045:SF0">
    <property type="entry name" value="N-ACETYLGLUCOSAMINE-1-PHOSPHOTRANSFERASE SUBUNITS ALPHA_BETA"/>
    <property type="match status" value="1"/>
</dbReference>
<keyword evidence="2 8" id="KW-0808">Transferase</keyword>
<sequence length="482" mass="55352">MPWEIAQANFFELTTILDRAEIDWFLVRSVQVKRLVVAVDQEDKYSLALALASSEGSADCYIVGATNPRLVAVLSKQVVALRAYLAESVWTFGARYEDSKSGAMLGLDYGCDIEFWDYSEMHSSGLVTAPRENVAARILSVNELLPATTEVAGRTVPSRSVFHRRMLDDIVFPIDAVYTWVDGEDPDWVDSKRRTEAEITGIAYHGEANHVARFRSRDELKYSLRSLEMYAPWFRHIYIVTAGQIPEWLNTDHPKVKLIDHHHIYPDSSYLPTFNSNSIISRLHHIEGLSEHYVYINDDVFFGRPLAKDRFFLPSGIAKVSPSRNRRPFGAPTALDEPHLNLTRNMRALLEEEFSVTISRAIKHTPHPQLRSVHFEMEAKFADAYERTWSSRFRHHQDIVADQLHHYYAQIVGKAVPTNLRYNYINILDDQYRGTMESTLRLRHRDTFCINDAPVDGAVPIPEDEVNNFLTNYFPVKSTFEK</sequence>
<dbReference type="InterPro" id="IPR031358">
    <property type="entry name" value="Stealth_CR1"/>
</dbReference>
<feature type="domain" description="Stealth protein CR1 conserved region 1" evidence="5">
    <location>
        <begin position="172"/>
        <end position="197"/>
    </location>
</feature>
<keyword evidence="9" id="KW-1185">Reference proteome</keyword>
<dbReference type="InterPro" id="IPR021520">
    <property type="entry name" value="Stealth_CR2"/>
</dbReference>
<evidence type="ECO:0000256" key="3">
    <source>
        <dbReference type="ARBA" id="ARBA00023169"/>
    </source>
</evidence>
<dbReference type="Pfam" id="PF11380">
    <property type="entry name" value="Stealth_CR2"/>
    <property type="match status" value="1"/>
</dbReference>
<dbReference type="AlphaFoldDB" id="M7MP27"/>
<dbReference type="InterPro" id="IPR047141">
    <property type="entry name" value="Stealth"/>
</dbReference>
<dbReference type="PANTHER" id="PTHR24045">
    <property type="match status" value="1"/>
</dbReference>
<reference evidence="8 9" key="1">
    <citation type="journal article" date="2013" name="Genome Announc.">
        <title>Draft Genome Sequence of Arthrobacter gangotriensis Strain Lz1yT, Isolated from a Penguin Rookery Soil Sample Collected in Antarctica, near the Indian Station Dakshin Gangotri.</title>
        <authorList>
            <person name="Shivaji S."/>
            <person name="Ara S."/>
            <person name="Bandi S."/>
            <person name="Singh A."/>
            <person name="Kumar Pinnaka A."/>
        </authorList>
    </citation>
    <scope>NUCLEOTIDE SEQUENCE [LARGE SCALE GENOMIC DNA]</scope>
    <source>
        <strain evidence="8 9">Lz1y</strain>
    </source>
</reference>
<accession>M7MP27</accession>
<dbReference type="RefSeq" id="WP_007273169.1">
    <property type="nucleotide sequence ID" value="NZ_AOCK01000015.1"/>
</dbReference>
<dbReference type="InterPro" id="IPR031356">
    <property type="entry name" value="Stealth_CR4"/>
</dbReference>
<protein>
    <submittedName>
        <fullName evidence="8">Capsular polysaccharide phosphotransferase SacB</fullName>
        <ecNumber evidence="8">2.7.-.-</ecNumber>
    </submittedName>
</protein>
<evidence type="ECO:0000256" key="2">
    <source>
        <dbReference type="ARBA" id="ARBA00022679"/>
    </source>
</evidence>
<dbReference type="Pfam" id="PF17103">
    <property type="entry name" value="Stealth_CR4"/>
    <property type="match status" value="1"/>
</dbReference>
<evidence type="ECO:0000259" key="5">
    <source>
        <dbReference type="Pfam" id="PF17101"/>
    </source>
</evidence>
<comment type="caution">
    <text evidence="8">The sequence shown here is derived from an EMBL/GenBank/DDBJ whole genome shotgun (WGS) entry which is preliminary data.</text>
</comment>
<organism evidence="8 9">
    <name type="scientific">Paeniglutamicibacter gangotriensis Lz1y</name>
    <dbReference type="NCBI Taxonomy" id="1276920"/>
    <lineage>
        <taxon>Bacteria</taxon>
        <taxon>Bacillati</taxon>
        <taxon>Actinomycetota</taxon>
        <taxon>Actinomycetes</taxon>
        <taxon>Micrococcales</taxon>
        <taxon>Micrococcaceae</taxon>
        <taxon>Paeniglutamicibacter</taxon>
    </lineage>
</organism>
<dbReference type="Pfam" id="PF17101">
    <property type="entry name" value="Stealth_CR1"/>
    <property type="match status" value="1"/>
</dbReference>
<comment type="similarity">
    <text evidence="1">Belongs to the stealth family.</text>
</comment>
<dbReference type="PATRIC" id="fig|1276920.7.peg.4012"/>